<name>E0E2F5_9FIRM</name>
<keyword evidence="4 9" id="KW-0812">Transmembrane</keyword>
<feature type="transmembrane region" description="Helical" evidence="9">
    <location>
        <begin position="296"/>
        <end position="316"/>
    </location>
</feature>
<sequence>MDKKQDSARELYNEVKEMIDKSKLIELKETLEEYHTVDIYDVLMELDEVDRVKLFEILPLDTAASILEECELDLFMELISEMDPDHVRSIFEEMSLGDLADILRDMGEEEREKILDMVNKEDETELRELLAYVDETSGSTMRKGYVTINKNLNVQEAIKHIRAEAVDADSIYYIYVLDNDQKLVGVLSLRELFLAKDSEIIEDIMMENVRSVNDNDDREEAVKIVSKYNLVAVPVVDDEGILKGIITVDDIIDVMEEEASEDLYKIAGSSERERDTDEDDNSTLGQQIISCVRGRIGWLVLTAIISFIAAIVFMNFKKVIDKNLIELIFLAPLVVAMGGSVSSQSSSVTVINLTDKDKGVDGVLILKEIISSMINGILIGIIAVVLLALFIGKPEITMVVALTVLINMVLGACAGTLLPIILAKMDSDPTAIFSPIMAVLMDVIGICVYYVMINIFLM</sequence>
<dbReference type="OrthoDB" id="9790355at2"/>
<organism evidence="11 12">
    <name type="scientific">Peptostreptococcus stomatis DSM 17678</name>
    <dbReference type="NCBI Taxonomy" id="596315"/>
    <lineage>
        <taxon>Bacteria</taxon>
        <taxon>Bacillati</taxon>
        <taxon>Bacillota</taxon>
        <taxon>Clostridia</taxon>
        <taxon>Peptostreptococcales</taxon>
        <taxon>Peptostreptococcaceae</taxon>
        <taxon>Peptostreptococcus</taxon>
    </lineage>
</organism>
<keyword evidence="8" id="KW-0129">CBS domain</keyword>
<dbReference type="PROSITE" id="PS51371">
    <property type="entry name" value="CBS"/>
    <property type="match status" value="2"/>
</dbReference>
<dbReference type="InterPro" id="IPR046342">
    <property type="entry name" value="CBS_dom_sf"/>
</dbReference>
<dbReference type="PANTHER" id="PTHR43773:SF1">
    <property type="entry name" value="MAGNESIUM TRANSPORTER MGTE"/>
    <property type="match status" value="1"/>
</dbReference>
<gene>
    <name evidence="11" type="primary">mgtE</name>
    <name evidence="11" type="ORF">HMPREF0634_1285</name>
</gene>
<dbReference type="Gene3D" id="3.10.580.10">
    <property type="entry name" value="CBS-domain"/>
    <property type="match status" value="1"/>
</dbReference>
<dbReference type="InterPro" id="IPR006668">
    <property type="entry name" value="Mg_transptr_MgtE_intracell_dom"/>
</dbReference>
<dbReference type="PANTHER" id="PTHR43773">
    <property type="entry name" value="MAGNESIUM TRANSPORTER MGTE"/>
    <property type="match status" value="1"/>
</dbReference>
<dbReference type="InterPro" id="IPR006669">
    <property type="entry name" value="MgtE_transporter"/>
</dbReference>
<keyword evidence="5 9" id="KW-0460">Magnesium</keyword>
<dbReference type="SUPFAM" id="SSF161093">
    <property type="entry name" value="MgtE membrane domain-like"/>
    <property type="match status" value="1"/>
</dbReference>
<evidence type="ECO:0000256" key="3">
    <source>
        <dbReference type="ARBA" id="ARBA00022448"/>
    </source>
</evidence>
<evidence type="ECO:0000256" key="7">
    <source>
        <dbReference type="ARBA" id="ARBA00023136"/>
    </source>
</evidence>
<comment type="similarity">
    <text evidence="2 9">Belongs to the SLC41A transporter family.</text>
</comment>
<dbReference type="Gene3D" id="1.25.60.10">
    <property type="entry name" value="MgtE N-terminal domain-like"/>
    <property type="match status" value="1"/>
</dbReference>
<dbReference type="SMART" id="SM00116">
    <property type="entry name" value="CBS"/>
    <property type="match status" value="2"/>
</dbReference>
<evidence type="ECO:0000313" key="12">
    <source>
        <dbReference type="Proteomes" id="UP000003244"/>
    </source>
</evidence>
<keyword evidence="3 9" id="KW-0813">Transport</keyword>
<dbReference type="SUPFAM" id="SSF54631">
    <property type="entry name" value="CBS-domain pair"/>
    <property type="match status" value="1"/>
</dbReference>
<evidence type="ECO:0000256" key="6">
    <source>
        <dbReference type="ARBA" id="ARBA00022989"/>
    </source>
</evidence>
<evidence type="ECO:0000256" key="8">
    <source>
        <dbReference type="PROSITE-ProRule" id="PRU00703"/>
    </source>
</evidence>
<dbReference type="InterPro" id="IPR036739">
    <property type="entry name" value="SLC41_membr_dom_sf"/>
</dbReference>
<comment type="subcellular location">
    <subcellularLocation>
        <location evidence="9">Cell membrane</location>
        <topology evidence="9">Multi-pass membrane protein</topology>
    </subcellularLocation>
    <subcellularLocation>
        <location evidence="1">Membrane</location>
        <topology evidence="1">Multi-pass membrane protein</topology>
    </subcellularLocation>
</comment>
<evidence type="ECO:0000256" key="9">
    <source>
        <dbReference type="RuleBase" id="RU362011"/>
    </source>
</evidence>
<dbReference type="Pfam" id="PF03448">
    <property type="entry name" value="MgtE_N"/>
    <property type="match status" value="1"/>
</dbReference>
<feature type="domain" description="CBS" evidence="10">
    <location>
        <begin position="205"/>
        <end position="261"/>
    </location>
</feature>
<dbReference type="RefSeq" id="WP_007789109.1">
    <property type="nucleotide sequence ID" value="NZ_ADGQ01000035.1"/>
</dbReference>
<comment type="caution">
    <text evidence="11">The sequence shown here is derived from an EMBL/GenBank/DDBJ whole genome shotgun (WGS) entry which is preliminary data.</text>
</comment>
<dbReference type="SUPFAM" id="SSF158791">
    <property type="entry name" value="MgtE N-terminal domain-like"/>
    <property type="match status" value="1"/>
</dbReference>
<proteinExistence type="inferred from homology"/>
<dbReference type="EMBL" id="ADGQ01000035">
    <property type="protein sequence ID" value="EFM64967.1"/>
    <property type="molecule type" value="Genomic_DNA"/>
</dbReference>
<protein>
    <recommendedName>
        <fullName evidence="9">Magnesium transporter MgtE</fullName>
    </recommendedName>
</protein>
<feature type="transmembrane region" description="Helical" evidence="9">
    <location>
        <begin position="328"/>
        <end position="349"/>
    </location>
</feature>
<keyword evidence="6 9" id="KW-1133">Transmembrane helix</keyword>
<dbReference type="GO" id="GO:0005886">
    <property type="term" value="C:plasma membrane"/>
    <property type="evidence" value="ECO:0007669"/>
    <property type="project" value="UniProtKB-SubCell"/>
</dbReference>
<evidence type="ECO:0000256" key="4">
    <source>
        <dbReference type="ARBA" id="ARBA00022692"/>
    </source>
</evidence>
<evidence type="ECO:0000256" key="5">
    <source>
        <dbReference type="ARBA" id="ARBA00022842"/>
    </source>
</evidence>
<comment type="subunit">
    <text evidence="9">Homodimer.</text>
</comment>
<reference evidence="11 12" key="1">
    <citation type="submission" date="2010-08" db="EMBL/GenBank/DDBJ databases">
        <authorList>
            <person name="Harkins D.M."/>
            <person name="Madupu R."/>
            <person name="Durkin A.S."/>
            <person name="Torralba M."/>
            <person name="Methe B."/>
            <person name="Sutton G.G."/>
            <person name="Nelson K.E."/>
        </authorList>
    </citation>
    <scope>NUCLEOTIDE SEQUENCE [LARGE SCALE GENOMIC DNA]</scope>
    <source>
        <strain evidence="11 12">DSM 17678</strain>
    </source>
</reference>
<dbReference type="Gene3D" id="1.10.357.20">
    <property type="entry name" value="SLC41 divalent cation transporters, integral membrane domain"/>
    <property type="match status" value="1"/>
</dbReference>
<dbReference type="GO" id="GO:0015095">
    <property type="term" value="F:magnesium ion transmembrane transporter activity"/>
    <property type="evidence" value="ECO:0007669"/>
    <property type="project" value="UniProtKB-UniRule"/>
</dbReference>
<dbReference type="STRING" id="596315.HMPREF0634_1285"/>
<dbReference type="InterPro" id="IPR006667">
    <property type="entry name" value="SLC41_membr_dom"/>
</dbReference>
<feature type="transmembrane region" description="Helical" evidence="9">
    <location>
        <begin position="398"/>
        <end position="420"/>
    </location>
</feature>
<evidence type="ECO:0000259" key="10">
    <source>
        <dbReference type="PROSITE" id="PS51371"/>
    </source>
</evidence>
<keyword evidence="7 9" id="KW-0472">Membrane</keyword>
<dbReference type="InterPro" id="IPR000644">
    <property type="entry name" value="CBS_dom"/>
</dbReference>
<dbReference type="CDD" id="cd04606">
    <property type="entry name" value="CBS_pair_Mg_transporter"/>
    <property type="match status" value="1"/>
</dbReference>
<dbReference type="Pfam" id="PF01769">
    <property type="entry name" value="MgtE"/>
    <property type="match status" value="1"/>
</dbReference>
<dbReference type="GeneID" id="84800404"/>
<feature type="transmembrane region" description="Helical" evidence="9">
    <location>
        <begin position="369"/>
        <end position="391"/>
    </location>
</feature>
<comment type="function">
    <text evidence="9">Acts as a magnesium transporter.</text>
</comment>
<dbReference type="eggNOG" id="COG2239">
    <property type="taxonomic scope" value="Bacteria"/>
</dbReference>
<dbReference type="InterPro" id="IPR038076">
    <property type="entry name" value="MgtE_N_sf"/>
</dbReference>
<evidence type="ECO:0000313" key="11">
    <source>
        <dbReference type="EMBL" id="EFM64967.1"/>
    </source>
</evidence>
<feature type="transmembrane region" description="Helical" evidence="9">
    <location>
        <begin position="432"/>
        <end position="457"/>
    </location>
</feature>
<keyword evidence="9" id="KW-0479">Metal-binding</keyword>
<dbReference type="GO" id="GO:0046872">
    <property type="term" value="F:metal ion binding"/>
    <property type="evidence" value="ECO:0007669"/>
    <property type="project" value="UniProtKB-KW"/>
</dbReference>
<evidence type="ECO:0000256" key="1">
    <source>
        <dbReference type="ARBA" id="ARBA00004141"/>
    </source>
</evidence>
<keyword evidence="9" id="KW-1003">Cell membrane</keyword>
<evidence type="ECO:0000256" key="2">
    <source>
        <dbReference type="ARBA" id="ARBA00009749"/>
    </source>
</evidence>
<accession>E0E2F5</accession>
<feature type="domain" description="CBS" evidence="10">
    <location>
        <begin position="141"/>
        <end position="204"/>
    </location>
</feature>
<dbReference type="Proteomes" id="UP000003244">
    <property type="component" value="Unassembled WGS sequence"/>
</dbReference>
<dbReference type="Pfam" id="PF00571">
    <property type="entry name" value="CBS"/>
    <property type="match status" value="2"/>
</dbReference>
<keyword evidence="12" id="KW-1185">Reference proteome</keyword>
<dbReference type="AlphaFoldDB" id="E0E2F5"/>
<dbReference type="NCBIfam" id="TIGR00400">
    <property type="entry name" value="mgtE"/>
    <property type="match status" value="1"/>
</dbReference>
<dbReference type="SMART" id="SM00924">
    <property type="entry name" value="MgtE_N"/>
    <property type="match status" value="1"/>
</dbReference>